<reference evidence="1" key="2">
    <citation type="submission" date="2020-06" db="EMBL/GenBank/DDBJ databases">
        <authorList>
            <person name="Sheffer M."/>
        </authorList>
    </citation>
    <scope>NUCLEOTIDE SEQUENCE</scope>
</reference>
<comment type="caution">
    <text evidence="1">The sequence shown here is derived from an EMBL/GenBank/DDBJ whole genome shotgun (WGS) entry which is preliminary data.</text>
</comment>
<protein>
    <submittedName>
        <fullName evidence="1">Uncharacterized protein</fullName>
    </submittedName>
</protein>
<accession>A0A8T0FXJ9</accession>
<sequence>MRTMPDGSRLYGECKHCPDVQLDPEHIFSCRFIISAIFKIDIDCTRDVLYFDKAEDVARGVLHALAQSNCTPLSPLLFIGLVTTTTTCPTLCRTYIVG</sequence>
<evidence type="ECO:0000313" key="1">
    <source>
        <dbReference type="EMBL" id="KAF8794985.1"/>
    </source>
</evidence>
<organism evidence="1 2">
    <name type="scientific">Argiope bruennichi</name>
    <name type="common">Wasp spider</name>
    <name type="synonym">Aranea bruennichi</name>
    <dbReference type="NCBI Taxonomy" id="94029"/>
    <lineage>
        <taxon>Eukaryota</taxon>
        <taxon>Metazoa</taxon>
        <taxon>Ecdysozoa</taxon>
        <taxon>Arthropoda</taxon>
        <taxon>Chelicerata</taxon>
        <taxon>Arachnida</taxon>
        <taxon>Araneae</taxon>
        <taxon>Araneomorphae</taxon>
        <taxon>Entelegynae</taxon>
        <taxon>Araneoidea</taxon>
        <taxon>Araneidae</taxon>
        <taxon>Argiope</taxon>
    </lineage>
</organism>
<proteinExistence type="predicted"/>
<dbReference type="EMBL" id="JABXBU010000002">
    <property type="protein sequence ID" value="KAF8794985.1"/>
    <property type="molecule type" value="Genomic_DNA"/>
</dbReference>
<evidence type="ECO:0000313" key="2">
    <source>
        <dbReference type="Proteomes" id="UP000807504"/>
    </source>
</evidence>
<name>A0A8T0FXJ9_ARGBR</name>
<reference evidence="1" key="1">
    <citation type="journal article" date="2020" name="bioRxiv">
        <title>Chromosome-level reference genome of the European wasp spider Argiope bruennichi: a resource for studies on range expansion and evolutionary adaptation.</title>
        <authorList>
            <person name="Sheffer M.M."/>
            <person name="Hoppe A."/>
            <person name="Krehenwinkel H."/>
            <person name="Uhl G."/>
            <person name="Kuss A.W."/>
            <person name="Jensen L."/>
            <person name="Jensen C."/>
            <person name="Gillespie R.G."/>
            <person name="Hoff K.J."/>
            <person name="Prost S."/>
        </authorList>
    </citation>
    <scope>NUCLEOTIDE SEQUENCE</scope>
</reference>
<dbReference type="Proteomes" id="UP000807504">
    <property type="component" value="Unassembled WGS sequence"/>
</dbReference>
<gene>
    <name evidence="1" type="ORF">HNY73_002889</name>
</gene>
<dbReference type="AlphaFoldDB" id="A0A8T0FXJ9"/>
<keyword evidence="2" id="KW-1185">Reference proteome</keyword>